<feature type="transmembrane region" description="Helical" evidence="5">
    <location>
        <begin position="73"/>
        <end position="90"/>
    </location>
</feature>
<comment type="subcellular location">
    <subcellularLocation>
        <location evidence="1">Membrane</location>
        <topology evidence="1">Multi-pass membrane protein</topology>
    </subcellularLocation>
</comment>
<keyword evidence="2 5" id="KW-0812">Transmembrane</keyword>
<evidence type="ECO:0000256" key="3">
    <source>
        <dbReference type="ARBA" id="ARBA00022989"/>
    </source>
</evidence>
<organism evidence="7 8">
    <name type="scientific">Metarhizium album (strain ARSEF 1941)</name>
    <dbReference type="NCBI Taxonomy" id="1081103"/>
    <lineage>
        <taxon>Eukaryota</taxon>
        <taxon>Fungi</taxon>
        <taxon>Dikarya</taxon>
        <taxon>Ascomycota</taxon>
        <taxon>Pezizomycotina</taxon>
        <taxon>Sordariomycetes</taxon>
        <taxon>Hypocreomycetidae</taxon>
        <taxon>Hypocreales</taxon>
        <taxon>Clavicipitaceae</taxon>
        <taxon>Metarhizium</taxon>
    </lineage>
</organism>
<reference evidence="7 8" key="1">
    <citation type="journal article" date="2014" name="Proc. Natl. Acad. Sci. U.S.A.">
        <title>Trajectory and genomic determinants of fungal-pathogen speciation and host adaptation.</title>
        <authorList>
            <person name="Hu X."/>
            <person name="Xiao G."/>
            <person name="Zheng P."/>
            <person name="Shang Y."/>
            <person name="Su Y."/>
            <person name="Zhang X."/>
            <person name="Liu X."/>
            <person name="Zhan S."/>
            <person name="St Leger R.J."/>
            <person name="Wang C."/>
        </authorList>
    </citation>
    <scope>NUCLEOTIDE SEQUENCE [LARGE SCALE GENOMIC DNA]</scope>
    <source>
        <strain evidence="7 8">ARSEF 1941</strain>
    </source>
</reference>
<dbReference type="PROSITE" id="PS50850">
    <property type="entry name" value="MFS"/>
    <property type="match status" value="1"/>
</dbReference>
<feature type="transmembrane region" description="Helical" evidence="5">
    <location>
        <begin position="7"/>
        <end position="28"/>
    </location>
</feature>
<evidence type="ECO:0000259" key="6">
    <source>
        <dbReference type="PROSITE" id="PS50850"/>
    </source>
</evidence>
<feature type="transmembrane region" description="Helical" evidence="5">
    <location>
        <begin position="389"/>
        <end position="412"/>
    </location>
</feature>
<feature type="transmembrane region" description="Helical" evidence="5">
    <location>
        <begin position="360"/>
        <end position="383"/>
    </location>
</feature>
<comment type="caution">
    <text evidence="7">The sequence shown here is derived from an EMBL/GenBank/DDBJ whole genome shotgun (WGS) entry which is preliminary data.</text>
</comment>
<keyword evidence="4 5" id="KW-0472">Membrane</keyword>
<evidence type="ECO:0000256" key="2">
    <source>
        <dbReference type="ARBA" id="ARBA00022692"/>
    </source>
</evidence>
<dbReference type="PANTHER" id="PTHR23502">
    <property type="entry name" value="MAJOR FACILITATOR SUPERFAMILY"/>
    <property type="match status" value="1"/>
</dbReference>
<accession>A0A0B2WH25</accession>
<protein>
    <submittedName>
        <fullName evidence="7">Major facilitator superfamily domain, general substrate transporter</fullName>
    </submittedName>
</protein>
<dbReference type="GeneID" id="63741245"/>
<feature type="transmembrane region" description="Helical" evidence="5">
    <location>
        <begin position="102"/>
        <end position="123"/>
    </location>
</feature>
<feature type="transmembrane region" description="Helical" evidence="5">
    <location>
        <begin position="161"/>
        <end position="181"/>
    </location>
</feature>
<feature type="transmembrane region" description="Helical" evidence="5">
    <location>
        <begin position="135"/>
        <end position="155"/>
    </location>
</feature>
<evidence type="ECO:0000313" key="8">
    <source>
        <dbReference type="Proteomes" id="UP000030816"/>
    </source>
</evidence>
<sequence>MWRKTVNFTIISFYVLMTFVQLDISFTAWGKYQEELGFSVGVLNAGTAFNYSGLAVGCFVFVPLVHKYGRRPFYILSTAIQVAASIWAARTQNRVDLWVSNLLAGLGGSISESIVQITIADLFFVHHHAAMNGCYLFVVASGAFLGPVAAGYVVQNQGWRWMWWWCTILLGTGLVVILLFFEESKYLPAIEGHCQPSLPATLHGEPGQNQPEIAPHEVIPASPQKDKGRPVERTKSNVVLDAAIPMMPLRERLALFTRSEGSAYGNAWQPFRLLFTFPAITYTAVTYATTLAEFAIVTSVQAVYLLEPPYNFTSSGIGLMSLAPFIGTFPGIFVGGYLNDRSILWLSKRNGGIYEPEMRLWLALPSALLTPCSVLMVGLGIAYGTPWPLIAVGFGILGFNLGVTGSIALSYAMDCYHHIIGNAMVGIVFSRNVLSVVVLFTLTPWIAGMGLRNMHILVAVISSVVLLIPALLLVWGKKSRIALANTYTVMAQKQPTCRDF</sequence>
<dbReference type="OrthoDB" id="5215911at2759"/>
<dbReference type="SUPFAM" id="SSF103473">
    <property type="entry name" value="MFS general substrate transporter"/>
    <property type="match status" value="1"/>
</dbReference>
<keyword evidence="3 5" id="KW-1133">Transmembrane helix</keyword>
<dbReference type="EMBL" id="AZHE01000024">
    <property type="protein sequence ID" value="KHN95286.1"/>
    <property type="molecule type" value="Genomic_DNA"/>
</dbReference>
<dbReference type="InterPro" id="IPR036259">
    <property type="entry name" value="MFS_trans_sf"/>
</dbReference>
<feature type="transmembrane region" description="Helical" evidence="5">
    <location>
        <begin position="273"/>
        <end position="297"/>
    </location>
</feature>
<evidence type="ECO:0000313" key="7">
    <source>
        <dbReference type="EMBL" id="KHN95286.1"/>
    </source>
</evidence>
<gene>
    <name evidence="7" type="ORF">MAM_06790</name>
</gene>
<dbReference type="InterPro" id="IPR020846">
    <property type="entry name" value="MFS_dom"/>
</dbReference>
<feature type="transmembrane region" description="Helical" evidence="5">
    <location>
        <begin position="454"/>
        <end position="475"/>
    </location>
</feature>
<dbReference type="PANTHER" id="PTHR23502:SF50">
    <property type="entry name" value="TRANSPORTER, PUTATIVE (AFU_ORTHOLOGUE AFUA_5G00430)-RELATED"/>
    <property type="match status" value="1"/>
</dbReference>
<keyword evidence="8" id="KW-1185">Reference proteome</keyword>
<dbReference type="STRING" id="1081103.A0A0B2WH25"/>
<feature type="transmembrane region" description="Helical" evidence="5">
    <location>
        <begin position="317"/>
        <end position="339"/>
    </location>
</feature>
<dbReference type="HOGENOM" id="CLU_008455_13_3_1"/>
<evidence type="ECO:0000256" key="1">
    <source>
        <dbReference type="ARBA" id="ARBA00004141"/>
    </source>
</evidence>
<dbReference type="GO" id="GO:0022857">
    <property type="term" value="F:transmembrane transporter activity"/>
    <property type="evidence" value="ECO:0007669"/>
    <property type="project" value="InterPro"/>
</dbReference>
<dbReference type="Proteomes" id="UP000030816">
    <property type="component" value="Unassembled WGS sequence"/>
</dbReference>
<dbReference type="Pfam" id="PF07690">
    <property type="entry name" value="MFS_1"/>
    <property type="match status" value="1"/>
</dbReference>
<name>A0A0B2WH25_METAS</name>
<proteinExistence type="predicted"/>
<dbReference type="Gene3D" id="1.20.1250.20">
    <property type="entry name" value="MFS general substrate transporter like domains"/>
    <property type="match status" value="1"/>
</dbReference>
<dbReference type="InterPro" id="IPR011701">
    <property type="entry name" value="MFS"/>
</dbReference>
<evidence type="ECO:0000256" key="4">
    <source>
        <dbReference type="ARBA" id="ARBA00023136"/>
    </source>
</evidence>
<dbReference type="RefSeq" id="XP_040676352.1">
    <property type="nucleotide sequence ID" value="XM_040825588.1"/>
</dbReference>
<evidence type="ECO:0000256" key="5">
    <source>
        <dbReference type="SAM" id="Phobius"/>
    </source>
</evidence>
<feature type="domain" description="Major facilitator superfamily (MFS) profile" evidence="6">
    <location>
        <begin position="7"/>
        <end position="480"/>
    </location>
</feature>
<feature type="transmembrane region" description="Helical" evidence="5">
    <location>
        <begin position="48"/>
        <end position="66"/>
    </location>
</feature>
<dbReference type="GO" id="GO:0005886">
    <property type="term" value="C:plasma membrane"/>
    <property type="evidence" value="ECO:0007669"/>
    <property type="project" value="TreeGrafter"/>
</dbReference>
<feature type="transmembrane region" description="Helical" evidence="5">
    <location>
        <begin position="419"/>
        <end position="442"/>
    </location>
</feature>
<dbReference type="AlphaFoldDB" id="A0A0B2WH25"/>